<accession>A0A1I3ZHA1</accession>
<keyword evidence="7 14" id="KW-0406">Ion transport</keyword>
<dbReference type="RefSeq" id="WP_090697927.1">
    <property type="nucleotide sequence ID" value="NZ_FOSP01000006.1"/>
</dbReference>
<dbReference type="InterPro" id="IPR017707">
    <property type="entry name" value="Alt_ATP_synth_F0_bsu"/>
</dbReference>
<keyword evidence="15" id="KW-0175">Coiled coil</keyword>
<evidence type="ECO:0000256" key="8">
    <source>
        <dbReference type="ARBA" id="ARBA00023136"/>
    </source>
</evidence>
<keyword evidence="2 14" id="KW-0813">Transport</keyword>
<dbReference type="GO" id="GO:0046933">
    <property type="term" value="F:proton-transporting ATP synthase activity, rotational mechanism"/>
    <property type="evidence" value="ECO:0007669"/>
    <property type="project" value="UniProtKB-UniRule"/>
</dbReference>
<gene>
    <name evidence="14" type="primary">atpF</name>
    <name evidence="16" type="ORF">SAMN05216302_100689</name>
</gene>
<keyword evidence="9 14" id="KW-0066">ATP synthesis</keyword>
<evidence type="ECO:0000256" key="2">
    <source>
        <dbReference type="ARBA" id="ARBA00022448"/>
    </source>
</evidence>
<dbReference type="InterPro" id="IPR050059">
    <property type="entry name" value="ATP_synthase_B_chain"/>
</dbReference>
<dbReference type="OrthoDB" id="466272at2"/>
<evidence type="ECO:0000256" key="4">
    <source>
        <dbReference type="ARBA" id="ARBA00022692"/>
    </source>
</evidence>
<dbReference type="NCBIfam" id="TIGR01144">
    <property type="entry name" value="ATP_synt_b"/>
    <property type="match status" value="1"/>
</dbReference>
<keyword evidence="17" id="KW-1185">Reference proteome</keyword>
<keyword evidence="3 14" id="KW-0138">CF(0)</keyword>
<comment type="subunit">
    <text evidence="12">F-type ATPases have 2 components, F(1) - the catalytic core - and F(0) - the membrane proton channel. F(1) has five subunits: alpha(3), beta(3), gamma(1), delta(1), epsilon(1). F(0) has four main subunits: a(1), b(2) and c(10-14). The alpha and beta chains form an alternating ring which encloses part of the gamma chain. F(1) is attached to F(0) by a central stalk formed by the gamma and epsilon chains, while a peripheral stalk is formed by the delta and b chains.</text>
</comment>
<evidence type="ECO:0000256" key="15">
    <source>
        <dbReference type="SAM" id="Coils"/>
    </source>
</evidence>
<dbReference type="GO" id="GO:0012505">
    <property type="term" value="C:endomembrane system"/>
    <property type="evidence" value="ECO:0007669"/>
    <property type="project" value="UniProtKB-SubCell"/>
</dbReference>
<evidence type="ECO:0000256" key="3">
    <source>
        <dbReference type="ARBA" id="ARBA00022547"/>
    </source>
</evidence>
<evidence type="ECO:0000313" key="17">
    <source>
        <dbReference type="Proteomes" id="UP000199533"/>
    </source>
</evidence>
<evidence type="ECO:0000256" key="7">
    <source>
        <dbReference type="ARBA" id="ARBA00023065"/>
    </source>
</evidence>
<evidence type="ECO:0000256" key="6">
    <source>
        <dbReference type="ARBA" id="ARBA00022989"/>
    </source>
</evidence>
<comment type="function">
    <text evidence="11">Component of the F(0) channel, it forms part of the peripheral stalk, linking F(1) to F(0). The b'-subunit is a diverged and duplicated form of b found in plants and photosynthetic bacteria.</text>
</comment>
<dbReference type="PANTHER" id="PTHR33445">
    <property type="entry name" value="ATP SYNTHASE SUBUNIT B', CHLOROPLASTIC"/>
    <property type="match status" value="1"/>
</dbReference>
<evidence type="ECO:0000256" key="12">
    <source>
        <dbReference type="ARBA" id="ARBA00026054"/>
    </source>
</evidence>
<name>A0A1I3ZHA1_9PROT</name>
<feature type="transmembrane region" description="Helical" evidence="14">
    <location>
        <begin position="6"/>
        <end position="27"/>
    </location>
</feature>
<feature type="coiled-coil region" evidence="15">
    <location>
        <begin position="45"/>
        <end position="98"/>
    </location>
</feature>
<dbReference type="GO" id="GO:0045259">
    <property type="term" value="C:proton-transporting ATP synthase complex"/>
    <property type="evidence" value="ECO:0007669"/>
    <property type="project" value="UniProtKB-KW"/>
</dbReference>
<proteinExistence type="inferred from homology"/>
<dbReference type="Pfam" id="PF00430">
    <property type="entry name" value="ATP-synt_B"/>
    <property type="match status" value="1"/>
</dbReference>
<keyword evidence="6 14" id="KW-1133">Transmembrane helix</keyword>
<protein>
    <recommendedName>
        <fullName evidence="14">ATP synthase subunit b</fullName>
    </recommendedName>
    <alternativeName>
        <fullName evidence="14">ATP synthase F(0) sector subunit b</fullName>
    </alternativeName>
    <alternativeName>
        <fullName evidence="14">ATPase subunit I</fullName>
    </alternativeName>
    <alternativeName>
        <fullName evidence="14">F-type ATPase subunit b</fullName>
        <shortName evidence="14">F-ATPase subunit b</shortName>
    </alternativeName>
</protein>
<comment type="similarity">
    <text evidence="1 14">Belongs to the ATPase B chain family.</text>
</comment>
<comment type="subunit">
    <text evidence="14">F-type ATPases have 2 components, F(1) - the catalytic core - and F(0) - the membrane proton channel. F(1) has five subunits: alpha(3), beta(3), gamma(1), delta(1), epsilon(1). F(0) has three main subunits: a(1), b(2) and c(10-14). The alpha and beta chains form an alternating ring which encloses part of the gamma chain. F(1) is attached to F(0) by a central stalk formed by the gamma and epsilon chains, while a peripheral stalk is formed by the delta and b chains.</text>
</comment>
<dbReference type="EMBL" id="FOSP01000006">
    <property type="protein sequence ID" value="SFK43392.1"/>
    <property type="molecule type" value="Genomic_DNA"/>
</dbReference>
<keyword evidence="14" id="KW-1003">Cell membrane</keyword>
<dbReference type="GO" id="GO:0046961">
    <property type="term" value="F:proton-transporting ATPase activity, rotational mechanism"/>
    <property type="evidence" value="ECO:0007669"/>
    <property type="project" value="TreeGrafter"/>
</dbReference>
<dbReference type="InterPro" id="IPR002146">
    <property type="entry name" value="ATP_synth_b/b'su_bac/chlpt"/>
</dbReference>
<dbReference type="GO" id="GO:0005886">
    <property type="term" value="C:plasma membrane"/>
    <property type="evidence" value="ECO:0007669"/>
    <property type="project" value="UniProtKB-SubCell"/>
</dbReference>
<dbReference type="HAMAP" id="MF_01398">
    <property type="entry name" value="ATP_synth_b_bprime"/>
    <property type="match status" value="1"/>
</dbReference>
<evidence type="ECO:0000256" key="1">
    <source>
        <dbReference type="ARBA" id="ARBA00005513"/>
    </source>
</evidence>
<dbReference type="NCBIfam" id="TIGR03321">
    <property type="entry name" value="alt_F1F0_F0_B"/>
    <property type="match status" value="1"/>
</dbReference>
<evidence type="ECO:0000256" key="9">
    <source>
        <dbReference type="ARBA" id="ARBA00023310"/>
    </source>
</evidence>
<keyword evidence="4 14" id="KW-0812">Transmembrane</keyword>
<dbReference type="AlphaFoldDB" id="A0A1I3ZHA1"/>
<dbReference type="CDD" id="cd06503">
    <property type="entry name" value="ATP-synt_Fo_b"/>
    <property type="match status" value="1"/>
</dbReference>
<keyword evidence="8 14" id="KW-0472">Membrane</keyword>
<evidence type="ECO:0000256" key="14">
    <source>
        <dbReference type="HAMAP-Rule" id="MF_01398"/>
    </source>
</evidence>
<dbReference type="STRING" id="52441.SAMN05216302_100689"/>
<reference evidence="17" key="1">
    <citation type="submission" date="2016-10" db="EMBL/GenBank/DDBJ databases">
        <authorList>
            <person name="Varghese N."/>
            <person name="Submissions S."/>
        </authorList>
    </citation>
    <scope>NUCLEOTIDE SEQUENCE [LARGE SCALE GENOMIC DNA]</scope>
    <source>
        <strain evidence="17">Nm69</strain>
    </source>
</reference>
<evidence type="ECO:0000256" key="13">
    <source>
        <dbReference type="ARBA" id="ARBA00037847"/>
    </source>
</evidence>
<evidence type="ECO:0000256" key="10">
    <source>
        <dbReference type="ARBA" id="ARBA00025198"/>
    </source>
</evidence>
<evidence type="ECO:0000313" key="16">
    <source>
        <dbReference type="EMBL" id="SFK43392.1"/>
    </source>
</evidence>
<dbReference type="PANTHER" id="PTHR33445:SF2">
    <property type="entry name" value="ATP SYNTHASE SUBUNIT B', CHLOROPLASTIC"/>
    <property type="match status" value="1"/>
</dbReference>
<comment type="subcellular location">
    <subcellularLocation>
        <location evidence="14">Cell membrane</location>
        <topology evidence="14">Single-pass membrane protein</topology>
    </subcellularLocation>
    <subcellularLocation>
        <location evidence="13">Endomembrane system</location>
        <topology evidence="13">Single-pass membrane protein</topology>
    </subcellularLocation>
</comment>
<keyword evidence="5 14" id="KW-0375">Hydrogen ion transport</keyword>
<evidence type="ECO:0000256" key="11">
    <source>
        <dbReference type="ARBA" id="ARBA00025614"/>
    </source>
</evidence>
<sequence>MSIDWITVSAQIINFLILVWLLKRFLYRPVMQAMDRREQHIFEQLDDAQAREQKANEKMQYYLEKMNELARTRDEILAKTQEKAEQQKRQLLDEARLEVAKVREHWQNQVRLEKEELLDNLRHQVSNAVQGIARKALGDLANTGLEEQIVHSFIGRLASLDKESRALMLGSSDDSAEPARISSAFELDSGARSRLTRAIHEHLIDGIDVKYSKSPELLCGIALTVGEGRLSWNLADYLEQLNQHIENVLVSTTSPEKL</sequence>
<comment type="function">
    <text evidence="10 14">F(1)F(0) ATP synthase produces ATP from ADP in the presence of a proton or sodium gradient. F-type ATPases consist of two structural domains, F(1) containing the extramembraneous catalytic core and F(0) containing the membrane proton channel, linked together by a central stalk and a peripheral stalk. During catalysis, ATP synthesis in the catalytic domain of F(1) is coupled via a rotary mechanism of the central stalk subunits to proton translocation.</text>
</comment>
<organism evidence="16 17">
    <name type="scientific">Nitrosomonas aestuarii</name>
    <dbReference type="NCBI Taxonomy" id="52441"/>
    <lineage>
        <taxon>Bacteria</taxon>
        <taxon>Pseudomonadati</taxon>
        <taxon>Pseudomonadota</taxon>
        <taxon>Betaproteobacteria</taxon>
        <taxon>Nitrosomonadales</taxon>
        <taxon>Nitrosomonadaceae</taxon>
        <taxon>Nitrosomonas</taxon>
    </lineage>
</organism>
<evidence type="ECO:0000256" key="5">
    <source>
        <dbReference type="ARBA" id="ARBA00022781"/>
    </source>
</evidence>
<dbReference type="Proteomes" id="UP000199533">
    <property type="component" value="Unassembled WGS sequence"/>
</dbReference>
<dbReference type="InterPro" id="IPR005864">
    <property type="entry name" value="ATP_synth_F0_bsu_bac"/>
</dbReference>